<dbReference type="InterPro" id="IPR001223">
    <property type="entry name" value="Glyco_hydro18_cat"/>
</dbReference>
<feature type="domain" description="Chitin-binding type-2" evidence="9">
    <location>
        <begin position="1953"/>
        <end position="2014"/>
    </location>
</feature>
<feature type="chain" id="PRO_5016352848" evidence="8">
    <location>
        <begin position="20"/>
        <end position="2019"/>
    </location>
</feature>
<dbReference type="Pfam" id="PF01607">
    <property type="entry name" value="CBM_14"/>
    <property type="match status" value="3"/>
</dbReference>
<feature type="region of interest" description="Disordered" evidence="7">
    <location>
        <begin position="786"/>
        <end position="824"/>
    </location>
</feature>
<dbReference type="PANTHER" id="PTHR23301:SF0">
    <property type="entry name" value="CHITIN-BINDING TYPE-2 DOMAIN-CONTAINING PROTEIN-RELATED"/>
    <property type="match status" value="1"/>
</dbReference>
<keyword evidence="5" id="KW-1015">Disulfide bond</keyword>
<dbReference type="InterPro" id="IPR029070">
    <property type="entry name" value="Chitinase_insertion_sf"/>
</dbReference>
<feature type="compositionally biased region" description="Gly residues" evidence="7">
    <location>
        <begin position="871"/>
        <end position="887"/>
    </location>
</feature>
<feature type="compositionally biased region" description="Low complexity" evidence="7">
    <location>
        <begin position="1716"/>
        <end position="1727"/>
    </location>
</feature>
<dbReference type="SMART" id="SM00636">
    <property type="entry name" value="Glyco_18"/>
    <property type="match status" value="1"/>
</dbReference>
<dbReference type="InterPro" id="IPR017853">
    <property type="entry name" value="GH"/>
</dbReference>
<dbReference type="SUPFAM" id="SSF57625">
    <property type="entry name" value="Invertebrate chitin-binding proteins"/>
    <property type="match status" value="3"/>
</dbReference>
<evidence type="ECO:0000256" key="8">
    <source>
        <dbReference type="SAM" id="SignalP"/>
    </source>
</evidence>
<evidence type="ECO:0000256" key="3">
    <source>
        <dbReference type="ARBA" id="ARBA00022729"/>
    </source>
</evidence>
<feature type="domain" description="Chitin-binding type-2" evidence="9">
    <location>
        <begin position="400"/>
        <end position="465"/>
    </location>
</feature>
<accession>A0A310SFY0</accession>
<dbReference type="Gene3D" id="2.170.140.10">
    <property type="entry name" value="Chitin binding domain"/>
    <property type="match status" value="3"/>
</dbReference>
<keyword evidence="3 8" id="KW-0732">Signal</keyword>
<feature type="region of interest" description="Disordered" evidence="7">
    <location>
        <begin position="743"/>
        <end position="762"/>
    </location>
</feature>
<keyword evidence="4" id="KW-0677">Repeat</keyword>
<evidence type="ECO:0000256" key="4">
    <source>
        <dbReference type="ARBA" id="ARBA00022737"/>
    </source>
</evidence>
<keyword evidence="2" id="KW-0147">Chitin-binding</keyword>
<gene>
    <name evidence="10" type="ORF">WN48_10779</name>
</gene>
<sequence>MIDRTSLVVLLGLLSLTCGLQCPKQRQSPGREVVCYTSASNVQQLTEAVCKCTTLVQQGHDVQNLSISEFEDFRKSLKEIIPPLQFVVSVDDPGQTLRTSGTVRQEIIARLIGVLKEVDGVELNMTAGTKERLVQFVTDLKDELTRKSYDKRIFLVLPTKSEDMAKQFDLKKLSKYVDLFTIPTHYLIEDDEAYRTFHPSRLMGLFDMFNADSLIDLISGLGAPKRKILMSLPANAYEFTLKDQDDNAPRAPSEEMQPVIIDQKQLCDLMKGGEWTVERDEDLTAPYAFKDKKWIAFEDRISVAIKGKYALLRDLPGLAIHDIENDYKTDCGMTLTHNIHHSFSDFKRKSRAAVLNALEDDLHQKELEYPTKVKSSDFRVVRVVDTEGHIRVVRENTQTEFTCSRQGYFVHPKSCNRFYRCVKFNQEVEDYSVFEFDCPAGLSFDERTEVCVWPGSMPEGSPCPGSSEIAPVARVRFECPAKSGYYADPQNPRWFFACIDLGGPEIMAYEFRCPFGLIFDEQKLVCEWPWLVVGYSGTDYTRSQYDNRVYGTGSTPGTGGYYTGGLPHGYTGTAGGGYTVSTGDIGHAGVGYTGDHGSAFGQGTAGTGHTGSATGGTSYTGQLPGGYTGATGTGYSGAAGVGGHRTSYGGQGSGVYTGTTGSGYSGAAGAGSQGTTYDGQGSVYTGATGSVYSGTAGAGGHKTSYGGQGSGVYTGTTGSGYSGGAGGQGTAYGGQGSGVYTGTGSGQSGTARAGSQGTTYGGQGSGVYSGTTGSVYSGAAGSGGHGTPYGGQVPGGGSGTTGGGFPGSGASQTGTGHEYSGTIGTGQVSTGIGYTGAGSIGHSGTSGVYTGTTGTGYTPDKGHSGQSPIGHGTGSGSIDGGYSGATGGVHGGSSGGYVGTSGIHGGSTTGIYSGTTSGAHAGSTGGYVGPGGVHGGSTGTSYTGPGAGGYTGSSGAHAGATGGFSGGSSGTPIIVTEDYSGSGIKGGSYPGSSGAQYPQQGSAIPGSTGTAGHPYPGQAGSKYPGSGLGGHGGSSIPGKPNIFGTQPTQTPIYASSGIIGTGIDSSGVTGIYSQTPGPVLVEKPNQPTCITCYWPSQSPGGQTYGTDISGHGVTSGTSIYHGTSGGRGSLNTTSYIGHVPSIGSTTYHGGVTPTSGYSVTTGTGAGAIVTGHGIQGTIITGDSSQGTLITHGGTSGTVYTGSSDQGSIITGGDHPGYTKTGPGTPGYVISDGVKTVYSGSASPGTVIYGTPSPGVVVTGAPGAGTIIKGQTAPGVVLTGQTAPGIVLTGQTAPGVVLTGHTAPGGYDSGYSTKPGGVTPGSSYGNKIGGVVSTSGTGYKTNEYYDNGGRGTIRFNNGDVTTKYTENDIPDYRPAGGTIPPDTLLPGSKDSSISTGFANTGPTKTSFTPITLGAGHGYTFSTRKPSLTSNTENIGAEAFAGNVAGYTKSSTESSTEVYSGTTLAHGLDIAQRPINLGPSKATGYSYPTPSIPFETGVTKILPIASTESNIIGTATPTPFLNVELYNTPGFGDSGSIGSSTVVNTYQKPSGFTNAPVPTVTPVASIFNIPTRQHPLKEPFVLGSAITPAAGFVHTSTPENAFEQSVTPSGVTKLQKPQYVPGDSILPTGDITYQKPFQPGVTYQQSILVPGDGSRTYASGQPGYTVSSGSSDGSPTNVDIPRNEVGKLITNYNRGTTKYVPNKYDIYTTGSISGADYSRTQSSSSTIRQGYGPSTPSSVTRTQSPFSVTTYSGGYSRPTSITSYQTTAKSTAVGKAKVIVKWSDLHPLLLGKLGAECTCRGDPFANLRGPGSKLINSSKGKVDLSNYDESEIYVDLEKDGSNESEDYATNYDSSVTKPIKVWNNQIAQLLSSSSSQAQETLSSSYLPSITPSSNLGARASVSGFSNRGHTANFRSAKSLSNVASPTNSIGIAKDFGSPVDRLSGDGESEEIIDGATNCARPGLFRHPNFCSKFYACHWDEWKKKFTLHVFNCPVHLTFDNGAGACNWPSMGPACQDDNLLV</sequence>
<dbReference type="Gene3D" id="3.20.20.80">
    <property type="entry name" value="Glycosidases"/>
    <property type="match status" value="1"/>
</dbReference>
<feature type="compositionally biased region" description="Polar residues" evidence="7">
    <location>
        <begin position="990"/>
        <end position="1010"/>
    </location>
</feature>
<dbReference type="PROSITE" id="PS50940">
    <property type="entry name" value="CHIT_BIND_II"/>
    <property type="match status" value="3"/>
</dbReference>
<protein>
    <submittedName>
        <fullName evidence="10">Chitinase-3-like protein 1</fullName>
    </submittedName>
</protein>
<dbReference type="OrthoDB" id="76388at2759"/>
<evidence type="ECO:0000256" key="2">
    <source>
        <dbReference type="ARBA" id="ARBA00022669"/>
    </source>
</evidence>
<dbReference type="GO" id="GO:0005576">
    <property type="term" value="C:extracellular region"/>
    <property type="evidence" value="ECO:0007669"/>
    <property type="project" value="InterPro"/>
</dbReference>
<dbReference type="EMBL" id="KQ768478">
    <property type="protein sequence ID" value="OAD53149.1"/>
    <property type="molecule type" value="Genomic_DNA"/>
</dbReference>
<feature type="compositionally biased region" description="Low complexity" evidence="7">
    <location>
        <begin position="748"/>
        <end position="758"/>
    </location>
</feature>
<comment type="similarity">
    <text evidence="1">Belongs to the glycosyl hydrolase 18 family. Chitinase class II subfamily.</text>
</comment>
<dbReference type="Gene3D" id="3.10.50.10">
    <property type="match status" value="1"/>
</dbReference>
<dbReference type="GO" id="GO:0008061">
    <property type="term" value="F:chitin binding"/>
    <property type="evidence" value="ECO:0007669"/>
    <property type="project" value="UniProtKB-KW"/>
</dbReference>
<dbReference type="SMART" id="SM00494">
    <property type="entry name" value="ChtBD2"/>
    <property type="match status" value="3"/>
</dbReference>
<dbReference type="GO" id="GO:0005975">
    <property type="term" value="P:carbohydrate metabolic process"/>
    <property type="evidence" value="ECO:0007669"/>
    <property type="project" value="InterPro"/>
</dbReference>
<dbReference type="InterPro" id="IPR036508">
    <property type="entry name" value="Chitin-bd_dom_sf"/>
</dbReference>
<evidence type="ECO:0000313" key="11">
    <source>
        <dbReference type="Proteomes" id="UP000250275"/>
    </source>
</evidence>
<evidence type="ECO:0000256" key="1">
    <source>
        <dbReference type="ARBA" id="ARBA00009121"/>
    </source>
</evidence>
<dbReference type="InterPro" id="IPR002557">
    <property type="entry name" value="Chitin-bd_dom"/>
</dbReference>
<dbReference type="PANTHER" id="PTHR23301">
    <property type="entry name" value="CHITIN BINDING PERITROPHIN-A"/>
    <property type="match status" value="1"/>
</dbReference>
<evidence type="ECO:0000259" key="9">
    <source>
        <dbReference type="PROSITE" id="PS50940"/>
    </source>
</evidence>
<dbReference type="Pfam" id="PF00704">
    <property type="entry name" value="Glyco_hydro_18"/>
    <property type="match status" value="1"/>
</dbReference>
<organism evidence="10 11">
    <name type="scientific">Eufriesea mexicana</name>
    <dbReference type="NCBI Taxonomy" id="516756"/>
    <lineage>
        <taxon>Eukaryota</taxon>
        <taxon>Metazoa</taxon>
        <taxon>Ecdysozoa</taxon>
        <taxon>Arthropoda</taxon>
        <taxon>Hexapoda</taxon>
        <taxon>Insecta</taxon>
        <taxon>Pterygota</taxon>
        <taxon>Neoptera</taxon>
        <taxon>Endopterygota</taxon>
        <taxon>Hymenoptera</taxon>
        <taxon>Apocrita</taxon>
        <taxon>Aculeata</taxon>
        <taxon>Apoidea</taxon>
        <taxon>Anthophila</taxon>
        <taxon>Apidae</taxon>
        <taxon>Eufriesea</taxon>
    </lineage>
</organism>
<feature type="region of interest" description="Disordered" evidence="7">
    <location>
        <begin position="1715"/>
        <end position="1743"/>
    </location>
</feature>
<evidence type="ECO:0000256" key="7">
    <source>
        <dbReference type="SAM" id="MobiDB-lite"/>
    </source>
</evidence>
<evidence type="ECO:0000256" key="6">
    <source>
        <dbReference type="ARBA" id="ARBA00023180"/>
    </source>
</evidence>
<feature type="compositionally biased region" description="Gly residues" evidence="7">
    <location>
        <begin position="1026"/>
        <end position="1035"/>
    </location>
</feature>
<feature type="region of interest" description="Disordered" evidence="7">
    <location>
        <begin position="851"/>
        <end position="887"/>
    </location>
</feature>
<dbReference type="InterPro" id="IPR011583">
    <property type="entry name" value="Chitinase_II/V-like_cat"/>
</dbReference>
<reference evidence="10 11" key="1">
    <citation type="submission" date="2015-07" db="EMBL/GenBank/DDBJ databases">
        <title>The genome of Eufriesea mexicana.</title>
        <authorList>
            <person name="Pan H."/>
            <person name="Kapheim K."/>
        </authorList>
    </citation>
    <scope>NUCLEOTIDE SEQUENCE [LARGE SCALE GENOMIC DNA]</scope>
    <source>
        <strain evidence="10">0111107269</strain>
        <tissue evidence="10">Whole body</tissue>
    </source>
</reference>
<feature type="region of interest" description="Disordered" evidence="7">
    <location>
        <begin position="1656"/>
        <end position="1679"/>
    </location>
</feature>
<feature type="compositionally biased region" description="Gly residues" evidence="7">
    <location>
        <begin position="786"/>
        <end position="807"/>
    </location>
</feature>
<evidence type="ECO:0000313" key="10">
    <source>
        <dbReference type="EMBL" id="OAD53149.1"/>
    </source>
</evidence>
<dbReference type="Proteomes" id="UP000250275">
    <property type="component" value="Unassembled WGS sequence"/>
</dbReference>
<keyword evidence="11" id="KW-1185">Reference proteome</keyword>
<dbReference type="SUPFAM" id="SSF51445">
    <property type="entry name" value="(Trans)glycosidases"/>
    <property type="match status" value="1"/>
</dbReference>
<feature type="region of interest" description="Disordered" evidence="7">
    <location>
        <begin position="985"/>
        <end position="1049"/>
    </location>
</feature>
<feature type="domain" description="Chitin-binding type-2" evidence="9">
    <location>
        <begin position="476"/>
        <end position="529"/>
    </location>
</feature>
<feature type="compositionally biased region" description="Polar residues" evidence="7">
    <location>
        <begin position="1730"/>
        <end position="1743"/>
    </location>
</feature>
<keyword evidence="6" id="KW-0325">Glycoprotein</keyword>
<proteinExistence type="inferred from homology"/>
<dbReference type="InterPro" id="IPR051940">
    <property type="entry name" value="Chitin_bind-dev_reg"/>
</dbReference>
<feature type="signal peptide" evidence="8">
    <location>
        <begin position="1"/>
        <end position="19"/>
    </location>
</feature>
<feature type="compositionally biased region" description="Polar residues" evidence="7">
    <location>
        <begin position="1656"/>
        <end position="1675"/>
    </location>
</feature>
<name>A0A310SFY0_9HYME</name>
<evidence type="ECO:0000256" key="5">
    <source>
        <dbReference type="ARBA" id="ARBA00023157"/>
    </source>
</evidence>